<gene>
    <name evidence="3" type="ORF">GU927_005425</name>
</gene>
<evidence type="ECO:0000256" key="1">
    <source>
        <dbReference type="SAM" id="MobiDB-lite"/>
    </source>
</evidence>
<dbReference type="Proteomes" id="UP000731907">
    <property type="component" value="Unassembled WGS sequence"/>
</dbReference>
<accession>A0ABS6J136</accession>
<keyword evidence="2" id="KW-1133">Transmembrane helix</keyword>
<feature type="transmembrane region" description="Helical" evidence="2">
    <location>
        <begin position="260"/>
        <end position="286"/>
    </location>
</feature>
<sequence>MTLLKVPSSLQDSAAPSLSTPPRPDAIIAGLGLVDRHGLCGLLALLETLGSIELARGAVDVVQEKLGRQVSGLSERLNRRAEALSAEGMSEDVLRHRLWLALVTALDVPSVLPLSTRKVTEASAAIAVRAADVLSPMIHAKRAAATADGISALEKAGRLFGGLVKDPRQFFEAKPVLSFPDVVAEEAFRLMEGLNAAERSGRLDPEVAKAVAAGKAVAGNVAVVGGAWAAFAALVQGAGFAPYILAAQASAFIPFVSGPVAVSFLAVLVNPFTLIAGLAALGYWGVAKQGEGVRRIAAAQVAAILALAGMGRESEGTTALVSAFRRLANMGPDDLGHLPKKDALAVRRKVARLNSRLLRGLPPAVRPESSRWTEPLALARSSGDWEVPLVGAVTLADLIYHAAEIDPKVLAAADFSRSMDIENPVDFAGSIGAFLSEGARTNLRGYTAEQIVAAHYIEAGCSVEIPATSNMPGYDLLIDGSPVQVKCGVESGLLADHFDKYPDIPVVANSDLAEQVESLKPEFRDLVSTFDGFDLSSVKEILNRSLQRAEGLADADVPLFAVLVGAGKGAYRVWKGEIPVESLPEWLVIELSVRGALAAGGKVAGGFIGLLAIGPAGAVIAAPVLGVVALLLTGKAKTAAEKLLFREWHAEVMQEAQGLSAAMREALDRRTDALFHRALAFDAARVGIGPDLATLLYGRAVDDAIFAVECAEDLIVPKDVTDLPELLLALGRLNVPDMATARARRRVENVLARKPTLRGQAKSLLDRAKAVAAQDARDVRRGN</sequence>
<name>A0ABS6J136_9RHOB</name>
<feature type="compositionally biased region" description="Polar residues" evidence="1">
    <location>
        <begin position="8"/>
        <end position="18"/>
    </location>
</feature>
<organism evidence="3 4">
    <name type="scientific">Paragemmobacter amnigenus</name>
    <dbReference type="NCBI Taxonomy" id="2852097"/>
    <lineage>
        <taxon>Bacteria</taxon>
        <taxon>Pseudomonadati</taxon>
        <taxon>Pseudomonadota</taxon>
        <taxon>Alphaproteobacteria</taxon>
        <taxon>Rhodobacterales</taxon>
        <taxon>Paracoccaceae</taxon>
        <taxon>Paragemmobacter</taxon>
    </lineage>
</organism>
<keyword evidence="2" id="KW-0812">Transmembrane</keyword>
<keyword evidence="2" id="KW-0472">Membrane</keyword>
<feature type="transmembrane region" description="Helical" evidence="2">
    <location>
        <begin position="607"/>
        <end position="632"/>
    </location>
</feature>
<dbReference type="RefSeq" id="WP_161761328.1">
    <property type="nucleotide sequence ID" value="NZ_JAAATX020000003.1"/>
</dbReference>
<proteinExistence type="predicted"/>
<keyword evidence="4" id="KW-1185">Reference proteome</keyword>
<evidence type="ECO:0000313" key="3">
    <source>
        <dbReference type="EMBL" id="MBU9697285.1"/>
    </source>
</evidence>
<dbReference type="EMBL" id="JAAATX020000003">
    <property type="protein sequence ID" value="MBU9697285.1"/>
    <property type="molecule type" value="Genomic_DNA"/>
</dbReference>
<protein>
    <submittedName>
        <fullName evidence="3">Uncharacterized protein</fullName>
    </submittedName>
</protein>
<evidence type="ECO:0000313" key="4">
    <source>
        <dbReference type="Proteomes" id="UP000731907"/>
    </source>
</evidence>
<reference evidence="3 4" key="1">
    <citation type="submission" date="2021-06" db="EMBL/GenBank/DDBJ databases">
        <title>Rhodobacteraceae bacterium strain HSP-20.</title>
        <authorList>
            <person name="Chen W.-M."/>
        </authorList>
    </citation>
    <scope>NUCLEOTIDE SEQUENCE [LARGE SCALE GENOMIC DNA]</scope>
    <source>
        <strain evidence="3 4">HSP-20</strain>
    </source>
</reference>
<evidence type="ECO:0000256" key="2">
    <source>
        <dbReference type="SAM" id="Phobius"/>
    </source>
</evidence>
<feature type="region of interest" description="Disordered" evidence="1">
    <location>
        <begin position="1"/>
        <end position="21"/>
    </location>
</feature>
<comment type="caution">
    <text evidence="3">The sequence shown here is derived from an EMBL/GenBank/DDBJ whole genome shotgun (WGS) entry which is preliminary data.</text>
</comment>